<dbReference type="EMBL" id="FAOZ01000004">
    <property type="protein sequence ID" value="CUU55322.1"/>
    <property type="molecule type" value="Genomic_DNA"/>
</dbReference>
<dbReference type="AlphaFoldDB" id="A0A0S4QLB6"/>
<dbReference type="Proteomes" id="UP000198802">
    <property type="component" value="Unassembled WGS sequence"/>
</dbReference>
<gene>
    <name evidence="1" type="ORF">Ga0074812_104403</name>
</gene>
<evidence type="ECO:0000313" key="1">
    <source>
        <dbReference type="EMBL" id="CUU55322.1"/>
    </source>
</evidence>
<sequence length="132" mass="14389">MAAGVPVAIMGMGLPAYAYEGTFSSYIDDAVTGFESRWWQDNNSTNDDTIVTFKGCRVNNNSTGGADAGIALRWSRPYLPDGEGSTVVLNCYDSDNYHWADPAATNYRFRLKTINGSDSGRILDVETVGVSW</sequence>
<name>A0A0S4QLB6_9ACTN</name>
<reference evidence="2" key="1">
    <citation type="submission" date="2015-11" db="EMBL/GenBank/DDBJ databases">
        <authorList>
            <person name="Varghese N."/>
        </authorList>
    </citation>
    <scope>NUCLEOTIDE SEQUENCE [LARGE SCALE GENOMIC DNA]</scope>
    <source>
        <strain evidence="2">DSM 45899</strain>
    </source>
</reference>
<organism evidence="1 2">
    <name type="scientific">Parafrankia irregularis</name>
    <dbReference type="NCBI Taxonomy" id="795642"/>
    <lineage>
        <taxon>Bacteria</taxon>
        <taxon>Bacillati</taxon>
        <taxon>Actinomycetota</taxon>
        <taxon>Actinomycetes</taxon>
        <taxon>Frankiales</taxon>
        <taxon>Frankiaceae</taxon>
        <taxon>Parafrankia</taxon>
    </lineage>
</organism>
<evidence type="ECO:0000313" key="2">
    <source>
        <dbReference type="Proteomes" id="UP000198802"/>
    </source>
</evidence>
<accession>A0A0S4QLB6</accession>
<protein>
    <submittedName>
        <fullName evidence="1">Uncharacterized protein</fullName>
    </submittedName>
</protein>
<keyword evidence="2" id="KW-1185">Reference proteome</keyword>
<proteinExistence type="predicted"/>